<dbReference type="AlphaFoldDB" id="A0A5J5C1E5"/>
<evidence type="ECO:0000256" key="4">
    <source>
        <dbReference type="ARBA" id="ARBA00023125"/>
    </source>
</evidence>
<evidence type="ECO:0000259" key="7">
    <source>
        <dbReference type="PROSITE" id="PS50090"/>
    </source>
</evidence>
<dbReference type="InterPro" id="IPR001005">
    <property type="entry name" value="SANT/Myb"/>
</dbReference>
<evidence type="ECO:0000259" key="8">
    <source>
        <dbReference type="PROSITE" id="PS51294"/>
    </source>
</evidence>
<dbReference type="InterPro" id="IPR015495">
    <property type="entry name" value="Myb_TF_plants"/>
</dbReference>
<dbReference type="PROSITE" id="PS50090">
    <property type="entry name" value="MYB_LIKE"/>
    <property type="match status" value="1"/>
</dbReference>
<evidence type="ECO:0008006" key="11">
    <source>
        <dbReference type="Google" id="ProtNLM"/>
    </source>
</evidence>
<keyword evidence="10" id="KW-1185">Reference proteome</keyword>
<feature type="domain" description="HTH myb-type" evidence="8">
    <location>
        <begin position="84"/>
        <end position="138"/>
    </location>
</feature>
<evidence type="ECO:0000256" key="5">
    <source>
        <dbReference type="ARBA" id="ARBA00023163"/>
    </source>
</evidence>
<evidence type="ECO:0000313" key="10">
    <source>
        <dbReference type="Proteomes" id="UP000325577"/>
    </source>
</evidence>
<keyword evidence="5" id="KW-0804">Transcription</keyword>
<gene>
    <name evidence="9" type="ORF">F0562_004176</name>
</gene>
<dbReference type="FunFam" id="1.10.10.60:FF:000394">
    <property type="entry name" value="MYB transcription factor"/>
    <property type="match status" value="1"/>
</dbReference>
<dbReference type="Pfam" id="PF00249">
    <property type="entry name" value="Myb_DNA-binding"/>
    <property type="match status" value="1"/>
</dbReference>
<dbReference type="EMBL" id="CM018032">
    <property type="protein sequence ID" value="KAA8547747.1"/>
    <property type="molecule type" value="Genomic_DNA"/>
</dbReference>
<dbReference type="SMART" id="SM00717">
    <property type="entry name" value="SANT"/>
    <property type="match status" value="2"/>
</dbReference>
<evidence type="ECO:0000256" key="3">
    <source>
        <dbReference type="ARBA" id="ARBA00023015"/>
    </source>
</evidence>
<dbReference type="GO" id="GO:0000976">
    <property type="term" value="F:transcription cis-regulatory region binding"/>
    <property type="evidence" value="ECO:0007669"/>
    <property type="project" value="UniProtKB-ARBA"/>
</dbReference>
<protein>
    <recommendedName>
        <fullName evidence="11">HTH myb-type domain-containing protein</fullName>
    </recommendedName>
</protein>
<evidence type="ECO:0000256" key="6">
    <source>
        <dbReference type="ARBA" id="ARBA00023242"/>
    </source>
</evidence>
<organism evidence="9 10">
    <name type="scientific">Nyssa sinensis</name>
    <dbReference type="NCBI Taxonomy" id="561372"/>
    <lineage>
        <taxon>Eukaryota</taxon>
        <taxon>Viridiplantae</taxon>
        <taxon>Streptophyta</taxon>
        <taxon>Embryophyta</taxon>
        <taxon>Tracheophyta</taxon>
        <taxon>Spermatophyta</taxon>
        <taxon>Magnoliopsida</taxon>
        <taxon>eudicotyledons</taxon>
        <taxon>Gunneridae</taxon>
        <taxon>Pentapetalae</taxon>
        <taxon>asterids</taxon>
        <taxon>Cornales</taxon>
        <taxon>Nyssaceae</taxon>
        <taxon>Nyssa</taxon>
    </lineage>
</organism>
<feature type="domain" description="Myb-like" evidence="7">
    <location>
        <begin position="84"/>
        <end position="134"/>
    </location>
</feature>
<comment type="subcellular location">
    <subcellularLocation>
        <location evidence="1">Nucleus</location>
    </subcellularLocation>
</comment>
<dbReference type="SUPFAM" id="SSF46689">
    <property type="entry name" value="Homeodomain-like"/>
    <property type="match status" value="1"/>
</dbReference>
<proteinExistence type="predicted"/>
<accession>A0A5J5C1E5</accession>
<dbReference type="OrthoDB" id="2143914at2759"/>
<dbReference type="PANTHER" id="PTHR47999:SF34">
    <property type="entry name" value="TRANSCRIPTION REPRESSOR MYB4-LIKE"/>
    <property type="match status" value="1"/>
</dbReference>
<evidence type="ECO:0000256" key="1">
    <source>
        <dbReference type="ARBA" id="ARBA00004123"/>
    </source>
</evidence>
<dbReference type="PROSITE" id="PS51294">
    <property type="entry name" value="HTH_MYB"/>
    <property type="match status" value="1"/>
</dbReference>
<dbReference type="InterPro" id="IPR009057">
    <property type="entry name" value="Homeodomain-like_sf"/>
</dbReference>
<keyword evidence="4" id="KW-0238">DNA-binding</keyword>
<keyword evidence="2" id="KW-0677">Repeat</keyword>
<name>A0A5J5C1E5_9ASTE</name>
<dbReference type="Proteomes" id="UP000325577">
    <property type="component" value="Linkage Group LG1"/>
</dbReference>
<dbReference type="GO" id="GO:0005634">
    <property type="term" value="C:nucleus"/>
    <property type="evidence" value="ECO:0007669"/>
    <property type="project" value="UniProtKB-SubCell"/>
</dbReference>
<dbReference type="PANTHER" id="PTHR47999">
    <property type="entry name" value="TRANSCRIPTION FACTOR MYB8-RELATED-RELATED"/>
    <property type="match status" value="1"/>
</dbReference>
<reference evidence="9 10" key="1">
    <citation type="submission" date="2019-09" db="EMBL/GenBank/DDBJ databases">
        <title>A chromosome-level genome assembly of the Chinese tupelo Nyssa sinensis.</title>
        <authorList>
            <person name="Yang X."/>
            <person name="Kang M."/>
            <person name="Yang Y."/>
            <person name="Xiong H."/>
            <person name="Wang M."/>
            <person name="Zhang Z."/>
            <person name="Wang Z."/>
            <person name="Wu H."/>
            <person name="Ma T."/>
            <person name="Liu J."/>
            <person name="Xi Z."/>
        </authorList>
    </citation>
    <scope>NUCLEOTIDE SEQUENCE [LARGE SCALE GENOMIC DNA]</scope>
    <source>
        <strain evidence="9">J267</strain>
        <tissue evidence="9">Leaf</tissue>
    </source>
</reference>
<sequence length="237" mass="27218">MRKPCSDKQDTNNGAGTKQQELQELLHYIPIHGEGCKRTLSKCFFFFLTYQHSRIIFSYCILSCGLGLHRSGKSCRLRWINYLRPDTLRRNFARDEEDLIIRLHALLGNRWSLIAGRLPGRTENEVKNYWNCHIRRKLISMGIDPNNHRLNQSPQNQCISPKWSMMDASTPSKTFGVGCLDVEDETSGSHDLNLTLTIAVPSPPSLPSPVEKKPQNNELKMAEEVESDQFPTLFLFR</sequence>
<evidence type="ECO:0000313" key="9">
    <source>
        <dbReference type="EMBL" id="KAA8547747.1"/>
    </source>
</evidence>
<evidence type="ECO:0000256" key="2">
    <source>
        <dbReference type="ARBA" id="ARBA00022737"/>
    </source>
</evidence>
<keyword evidence="6" id="KW-0539">Nucleus</keyword>
<dbReference type="CDD" id="cd00167">
    <property type="entry name" value="SANT"/>
    <property type="match status" value="1"/>
</dbReference>
<dbReference type="InterPro" id="IPR017930">
    <property type="entry name" value="Myb_dom"/>
</dbReference>
<keyword evidence="3" id="KW-0805">Transcription regulation</keyword>
<dbReference type="Gene3D" id="1.10.10.60">
    <property type="entry name" value="Homeodomain-like"/>
    <property type="match status" value="2"/>
</dbReference>